<dbReference type="PROSITE" id="PS01124">
    <property type="entry name" value="HTH_ARAC_FAMILY_2"/>
    <property type="match status" value="1"/>
</dbReference>
<evidence type="ECO:0000256" key="2">
    <source>
        <dbReference type="ARBA" id="ARBA00023125"/>
    </source>
</evidence>
<protein>
    <submittedName>
        <fullName evidence="5">AraC family transcriptional regulator</fullName>
    </submittedName>
</protein>
<dbReference type="RefSeq" id="WP_212692398.1">
    <property type="nucleotide sequence ID" value="NZ_CP058561.1"/>
</dbReference>
<keyword evidence="3" id="KW-0804">Transcription</keyword>
<dbReference type="InterPro" id="IPR011051">
    <property type="entry name" value="RmlC_Cupin_sf"/>
</dbReference>
<dbReference type="GO" id="GO:0003700">
    <property type="term" value="F:DNA-binding transcription factor activity"/>
    <property type="evidence" value="ECO:0007669"/>
    <property type="project" value="InterPro"/>
</dbReference>
<feature type="domain" description="HTH araC/xylS-type" evidence="4">
    <location>
        <begin position="198"/>
        <end position="296"/>
    </location>
</feature>
<dbReference type="InterPro" id="IPR018062">
    <property type="entry name" value="HTH_AraC-typ_CS"/>
</dbReference>
<evidence type="ECO:0000313" key="6">
    <source>
        <dbReference type="Proteomes" id="UP000677305"/>
    </source>
</evidence>
<dbReference type="PROSITE" id="PS00041">
    <property type="entry name" value="HTH_ARAC_FAMILY_1"/>
    <property type="match status" value="1"/>
</dbReference>
<keyword evidence="2" id="KW-0238">DNA-binding</keyword>
<dbReference type="PANTHER" id="PTHR43280:SF28">
    <property type="entry name" value="HTH-TYPE TRANSCRIPTIONAL ACTIVATOR RHAS"/>
    <property type="match status" value="1"/>
</dbReference>
<dbReference type="Gene3D" id="1.10.10.60">
    <property type="entry name" value="Homeodomain-like"/>
    <property type="match status" value="2"/>
</dbReference>
<dbReference type="InterPro" id="IPR018060">
    <property type="entry name" value="HTH_AraC"/>
</dbReference>
<dbReference type="KEGG" id="vgu:HYG85_04070"/>
<dbReference type="SUPFAM" id="SSF51182">
    <property type="entry name" value="RmlC-like cupins"/>
    <property type="match status" value="1"/>
</dbReference>
<dbReference type="InterPro" id="IPR003313">
    <property type="entry name" value="AraC-bd"/>
</dbReference>
<sequence length="302" mass="34974">MQRDIIPINEKGMEILEYVAEDFPCAIFFADIAKYALGSVPWHWHEEIEIFVVTKGCLRMLLGSQEYIIHENEGAFVNSNILHSMEVAEGEGCELITILFSPSIFTGGKGTSLYHQMTTLIFDNAELATYIFCNTSTWKNEIILAIKEIYSAFNKELFCKELIICENLSRIWRFILNDIMYKNLKSVPINPLQESRTQHMMQFIHDNYSEPLSIKEIADFASISTRECSRCFQNIIHTPPVKYLMKYRISVSLSLLLTTNYSMTQIAEMIGFNSSSYFSKVFNEHMNMSPTDYRKLHLLKNE</sequence>
<dbReference type="InterPro" id="IPR020449">
    <property type="entry name" value="Tscrpt_reg_AraC-type_HTH"/>
</dbReference>
<name>A0A8J8SAX6_9FIRM</name>
<reference evidence="5 6" key="1">
    <citation type="submission" date="2020-07" db="EMBL/GenBank/DDBJ databases">
        <title>Vallitalea guaymasensis genome.</title>
        <authorList>
            <person name="Postec A."/>
        </authorList>
    </citation>
    <scope>NUCLEOTIDE SEQUENCE [LARGE SCALE GENOMIC DNA]</scope>
    <source>
        <strain evidence="5 6">Ra1766G1</strain>
    </source>
</reference>
<evidence type="ECO:0000259" key="4">
    <source>
        <dbReference type="PROSITE" id="PS01124"/>
    </source>
</evidence>
<dbReference type="GO" id="GO:0043565">
    <property type="term" value="F:sequence-specific DNA binding"/>
    <property type="evidence" value="ECO:0007669"/>
    <property type="project" value="InterPro"/>
</dbReference>
<dbReference type="Pfam" id="PF12833">
    <property type="entry name" value="HTH_18"/>
    <property type="match status" value="1"/>
</dbReference>
<dbReference type="InterPro" id="IPR009057">
    <property type="entry name" value="Homeodomain-like_sf"/>
</dbReference>
<evidence type="ECO:0000313" key="5">
    <source>
        <dbReference type="EMBL" id="QUH28132.1"/>
    </source>
</evidence>
<evidence type="ECO:0000256" key="1">
    <source>
        <dbReference type="ARBA" id="ARBA00023015"/>
    </source>
</evidence>
<accession>A0A8J8SAX6</accession>
<dbReference type="SMART" id="SM00342">
    <property type="entry name" value="HTH_ARAC"/>
    <property type="match status" value="1"/>
</dbReference>
<dbReference type="Proteomes" id="UP000677305">
    <property type="component" value="Chromosome"/>
</dbReference>
<dbReference type="Gene3D" id="2.60.120.10">
    <property type="entry name" value="Jelly Rolls"/>
    <property type="match status" value="1"/>
</dbReference>
<organism evidence="5 6">
    <name type="scientific">Vallitalea guaymasensis</name>
    <dbReference type="NCBI Taxonomy" id="1185412"/>
    <lineage>
        <taxon>Bacteria</taxon>
        <taxon>Bacillati</taxon>
        <taxon>Bacillota</taxon>
        <taxon>Clostridia</taxon>
        <taxon>Lachnospirales</taxon>
        <taxon>Vallitaleaceae</taxon>
        <taxon>Vallitalea</taxon>
    </lineage>
</organism>
<keyword evidence="1" id="KW-0805">Transcription regulation</keyword>
<dbReference type="AlphaFoldDB" id="A0A8J8SAX6"/>
<dbReference type="Pfam" id="PF02311">
    <property type="entry name" value="AraC_binding"/>
    <property type="match status" value="1"/>
</dbReference>
<proteinExistence type="predicted"/>
<dbReference type="PRINTS" id="PR00032">
    <property type="entry name" value="HTHARAC"/>
</dbReference>
<dbReference type="CDD" id="cd02208">
    <property type="entry name" value="cupin_RmlC-like"/>
    <property type="match status" value="1"/>
</dbReference>
<dbReference type="SUPFAM" id="SSF46689">
    <property type="entry name" value="Homeodomain-like"/>
    <property type="match status" value="2"/>
</dbReference>
<dbReference type="InterPro" id="IPR014710">
    <property type="entry name" value="RmlC-like_jellyroll"/>
</dbReference>
<keyword evidence="6" id="KW-1185">Reference proteome</keyword>
<dbReference type="PANTHER" id="PTHR43280">
    <property type="entry name" value="ARAC-FAMILY TRANSCRIPTIONAL REGULATOR"/>
    <property type="match status" value="1"/>
</dbReference>
<gene>
    <name evidence="5" type="ORF">HYG85_04070</name>
</gene>
<evidence type="ECO:0000256" key="3">
    <source>
        <dbReference type="ARBA" id="ARBA00023163"/>
    </source>
</evidence>
<dbReference type="EMBL" id="CP058561">
    <property type="protein sequence ID" value="QUH28132.1"/>
    <property type="molecule type" value="Genomic_DNA"/>
</dbReference>